<evidence type="ECO:0000313" key="2">
    <source>
        <dbReference type="EMBL" id="KKN59825.1"/>
    </source>
</evidence>
<organism evidence="2">
    <name type="scientific">marine sediment metagenome</name>
    <dbReference type="NCBI Taxonomy" id="412755"/>
    <lineage>
        <taxon>unclassified sequences</taxon>
        <taxon>metagenomes</taxon>
        <taxon>ecological metagenomes</taxon>
    </lineage>
</organism>
<accession>A0A0F9RTQ6</accession>
<feature type="transmembrane region" description="Helical" evidence="1">
    <location>
        <begin position="162"/>
        <end position="181"/>
    </location>
</feature>
<keyword evidence="1" id="KW-0812">Transmembrane</keyword>
<protein>
    <submittedName>
        <fullName evidence="2">Uncharacterized protein</fullName>
    </submittedName>
</protein>
<name>A0A0F9RTQ6_9ZZZZ</name>
<feature type="transmembrane region" description="Helical" evidence="1">
    <location>
        <begin position="188"/>
        <end position="208"/>
    </location>
</feature>
<evidence type="ECO:0000256" key="1">
    <source>
        <dbReference type="SAM" id="Phobius"/>
    </source>
</evidence>
<comment type="caution">
    <text evidence="2">The sequence shown here is derived from an EMBL/GenBank/DDBJ whole genome shotgun (WGS) entry which is preliminary data.</text>
</comment>
<proteinExistence type="predicted"/>
<feature type="transmembrane region" description="Helical" evidence="1">
    <location>
        <begin position="214"/>
        <end position="234"/>
    </location>
</feature>
<keyword evidence="1" id="KW-0472">Membrane</keyword>
<dbReference type="EMBL" id="LAZR01000714">
    <property type="protein sequence ID" value="KKN59825.1"/>
    <property type="molecule type" value="Genomic_DNA"/>
</dbReference>
<reference evidence="2" key="1">
    <citation type="journal article" date="2015" name="Nature">
        <title>Complex archaea that bridge the gap between prokaryotes and eukaryotes.</title>
        <authorList>
            <person name="Spang A."/>
            <person name="Saw J.H."/>
            <person name="Jorgensen S.L."/>
            <person name="Zaremba-Niedzwiedzka K."/>
            <person name="Martijn J."/>
            <person name="Lind A.E."/>
            <person name="van Eijk R."/>
            <person name="Schleper C."/>
            <person name="Guy L."/>
            <person name="Ettema T.J."/>
        </authorList>
    </citation>
    <scope>NUCLEOTIDE SEQUENCE</scope>
</reference>
<sequence length="260" mass="29394">MKSQLSENEKKTRIKPLPIFIFLFLLVLTPLTFAQQPSPAPQTNVNINVGLQVEFTQVDILENGKDHTFNAHVFNISTGLRLTNSTIDCTYHLFNNTGEHQIDQVPMIFNEFGIDWDFLVLGNNFTRNGEYSYLVVCNTSNIGGFLSREIQVTQDGLITIPFPQQFSIIALGFILIMFGLFQERYNLLKHLGGIILMVMGVLTLYPGYNNISHTTLFGLGLGSILVGIGFWALIEDSFSRTDQEQKFNQDQGSEEEDERN</sequence>
<dbReference type="AlphaFoldDB" id="A0A0F9RTQ6"/>
<keyword evidence="1" id="KW-1133">Transmembrane helix</keyword>
<gene>
    <name evidence="2" type="ORF">LCGC14_0538230</name>
</gene>